<evidence type="ECO:0000313" key="3">
    <source>
        <dbReference type="EMBL" id="MFC4620839.1"/>
    </source>
</evidence>
<dbReference type="InterPro" id="IPR005346">
    <property type="entry name" value="RnfH"/>
</dbReference>
<dbReference type="HAMAP" id="MF_00460">
    <property type="entry name" value="UPF0125_RnfH"/>
    <property type="match status" value="1"/>
</dbReference>
<name>A0ABV9GUK7_9BURK</name>
<dbReference type="Gene3D" id="3.10.20.280">
    <property type="entry name" value="RnfH-like"/>
    <property type="match status" value="1"/>
</dbReference>
<dbReference type="PANTHER" id="PTHR37483:SF1">
    <property type="entry name" value="UPF0125 PROTEIN RATB"/>
    <property type="match status" value="1"/>
</dbReference>
<comment type="caution">
    <text evidence="3">The sequence shown here is derived from an EMBL/GenBank/DDBJ whole genome shotgun (WGS) entry which is preliminary data.</text>
</comment>
<gene>
    <name evidence="3" type="ORF">ACFO3A_01220</name>
</gene>
<protein>
    <recommendedName>
        <fullName evidence="2">UPF0125 protein ACFO3A_01220</fullName>
    </recommendedName>
</protein>
<dbReference type="PANTHER" id="PTHR37483">
    <property type="entry name" value="UPF0125 PROTEIN RATB"/>
    <property type="match status" value="1"/>
</dbReference>
<keyword evidence="4" id="KW-1185">Reference proteome</keyword>
<dbReference type="InterPro" id="IPR016155">
    <property type="entry name" value="Mopterin_synth/thiamin_S_b"/>
</dbReference>
<reference evidence="4" key="1">
    <citation type="journal article" date="2019" name="Int. J. Syst. Evol. Microbiol.">
        <title>The Global Catalogue of Microorganisms (GCM) 10K type strain sequencing project: providing services to taxonomists for standard genome sequencing and annotation.</title>
        <authorList>
            <consortium name="The Broad Institute Genomics Platform"/>
            <consortium name="The Broad Institute Genome Sequencing Center for Infectious Disease"/>
            <person name="Wu L."/>
            <person name="Ma J."/>
        </authorList>
    </citation>
    <scope>NUCLEOTIDE SEQUENCE [LARGE SCALE GENOMIC DNA]</scope>
    <source>
        <strain evidence="4">JCM 11650</strain>
    </source>
</reference>
<evidence type="ECO:0000256" key="1">
    <source>
        <dbReference type="ARBA" id="ARBA00010645"/>
    </source>
</evidence>
<dbReference type="InterPro" id="IPR037021">
    <property type="entry name" value="RnfH_sf"/>
</dbReference>
<dbReference type="EMBL" id="JBHSEW010000001">
    <property type="protein sequence ID" value="MFC4620839.1"/>
    <property type="molecule type" value="Genomic_DNA"/>
</dbReference>
<sequence length="104" mass="11287">MADAQILLWRSLQAGQVEELALALPLPATVADAVRIAGWPAAEVCGIWGRVCAANTLLHDGDRVELYRPLTVDPKVARRERFIQQGARGAGLFAARRPHSKAGY</sequence>
<evidence type="ECO:0000256" key="2">
    <source>
        <dbReference type="HAMAP-Rule" id="MF_00460"/>
    </source>
</evidence>
<dbReference type="Proteomes" id="UP001595967">
    <property type="component" value="Unassembled WGS sequence"/>
</dbReference>
<dbReference type="Pfam" id="PF03658">
    <property type="entry name" value="Ub-RnfH"/>
    <property type="match status" value="1"/>
</dbReference>
<dbReference type="SUPFAM" id="SSF54285">
    <property type="entry name" value="MoaD/ThiS"/>
    <property type="match status" value="1"/>
</dbReference>
<accession>A0ABV9GUK7</accession>
<comment type="similarity">
    <text evidence="1 2">Belongs to the UPF0125 (RnfH) family.</text>
</comment>
<evidence type="ECO:0000313" key="4">
    <source>
        <dbReference type="Proteomes" id="UP001595967"/>
    </source>
</evidence>
<proteinExistence type="inferred from homology"/>
<organism evidence="3 4">
    <name type="scientific">Comamonas nitrativorans</name>
    <dbReference type="NCBI Taxonomy" id="108437"/>
    <lineage>
        <taxon>Bacteria</taxon>
        <taxon>Pseudomonadati</taxon>
        <taxon>Pseudomonadota</taxon>
        <taxon>Betaproteobacteria</taxon>
        <taxon>Burkholderiales</taxon>
        <taxon>Comamonadaceae</taxon>
        <taxon>Comamonas</taxon>
    </lineage>
</organism>
<dbReference type="RefSeq" id="WP_377723227.1">
    <property type="nucleotide sequence ID" value="NZ_JBHSEW010000001.1"/>
</dbReference>